<evidence type="ECO:0000256" key="5">
    <source>
        <dbReference type="RuleBase" id="RU003792"/>
    </source>
</evidence>
<dbReference type="Proteomes" id="UP001256547">
    <property type="component" value="Unassembled WGS sequence"/>
</dbReference>
<dbReference type="InterPro" id="IPR020097">
    <property type="entry name" value="PsdUridine_synth_TruA_a/b_dom"/>
</dbReference>
<keyword evidence="2 4" id="KW-0819">tRNA processing</keyword>
<dbReference type="EMBL" id="JARPYR010000024">
    <property type="protein sequence ID" value="MDT2597518.1"/>
    <property type="molecule type" value="Genomic_DNA"/>
</dbReference>
<comment type="caution">
    <text evidence="4">Lacks conserved residue(s) required for the propagation of feature annotation.</text>
</comment>
<accession>A0ABU3ERN5</accession>
<dbReference type="Pfam" id="PF01416">
    <property type="entry name" value="PseudoU_synth_1"/>
    <property type="match status" value="2"/>
</dbReference>
<evidence type="ECO:0000313" key="8">
    <source>
        <dbReference type="Proteomes" id="UP001256547"/>
    </source>
</evidence>
<dbReference type="RefSeq" id="WP_311924594.1">
    <property type="nucleotide sequence ID" value="NZ_JARPYR010000024.1"/>
</dbReference>
<evidence type="ECO:0000313" key="7">
    <source>
        <dbReference type="EMBL" id="MDT2597518.1"/>
    </source>
</evidence>
<comment type="function">
    <text evidence="4">Formation of pseudouridine at positions 38, 39 and 40 in the anticodon stem and loop of transfer RNAs.</text>
</comment>
<protein>
    <recommendedName>
        <fullName evidence="4">tRNA pseudouridine synthase A</fullName>
        <ecNumber evidence="4">5.4.99.12</ecNumber>
    </recommendedName>
    <alternativeName>
        <fullName evidence="4">tRNA pseudouridine(38-40) synthase</fullName>
    </alternativeName>
    <alternativeName>
        <fullName evidence="4">tRNA pseudouridylate synthase I</fullName>
    </alternativeName>
    <alternativeName>
        <fullName evidence="4">tRNA-uridine isomerase I</fullName>
    </alternativeName>
</protein>
<dbReference type="HAMAP" id="MF_00171">
    <property type="entry name" value="TruA"/>
    <property type="match status" value="1"/>
</dbReference>
<keyword evidence="3 4" id="KW-0413">Isomerase</keyword>
<sequence>MRNIKLTIEYDGKRYLGWQRLGDSEKTVQGKIESVITQMTGEKIEIIGSGRTDAGTHARGQVANFKTNTEMTCNDMLIFFNRYLPSDIVVKKVEEMPERFHARYNVKGKQYSYYVWNDSIPTAFERYRSFYFPQTLDMDKMNAACEKLIGKHDFVGFSALKKTKKSTTRTIETISIEREGSMLHFTFIGDGFLHKMIRILVGTILEIGSGKLPVTIIDEVLENKIREAAGETAPAQGLFLDEVFLIIDSYSEDLTICYE</sequence>
<comment type="caution">
    <text evidence="7">The sequence shown here is derived from an EMBL/GenBank/DDBJ whole genome shotgun (WGS) entry which is preliminary data.</text>
</comment>
<feature type="binding site" evidence="4">
    <location>
        <position position="111"/>
    </location>
    <ligand>
        <name>substrate</name>
    </ligand>
</feature>
<dbReference type="InterPro" id="IPR020103">
    <property type="entry name" value="PsdUridine_synth_cat_dom_sf"/>
</dbReference>
<feature type="active site" description="Nucleophile" evidence="4">
    <location>
        <position position="53"/>
    </location>
</feature>
<evidence type="ECO:0000256" key="1">
    <source>
        <dbReference type="ARBA" id="ARBA00009375"/>
    </source>
</evidence>
<dbReference type="SUPFAM" id="SSF55120">
    <property type="entry name" value="Pseudouridine synthase"/>
    <property type="match status" value="1"/>
</dbReference>
<keyword evidence="8" id="KW-1185">Reference proteome</keyword>
<feature type="domain" description="Pseudouridine synthase I TruA alpha/beta" evidence="6">
    <location>
        <begin position="144"/>
        <end position="243"/>
    </location>
</feature>
<dbReference type="InterPro" id="IPR001406">
    <property type="entry name" value="PsdUridine_synth_TruA"/>
</dbReference>
<dbReference type="PANTHER" id="PTHR11142:SF22">
    <property type="entry name" value="TRNA PSEUDOURIDINE SYNTHASE A 2"/>
    <property type="match status" value="1"/>
</dbReference>
<reference evidence="7 8" key="1">
    <citation type="submission" date="2023-03" db="EMBL/GenBank/DDBJ databases">
        <authorList>
            <person name="Shen W."/>
            <person name="Cai J."/>
        </authorList>
    </citation>
    <scope>NUCLEOTIDE SEQUENCE [LARGE SCALE GENOMIC DNA]</scope>
    <source>
        <strain evidence="7 8">P72-2</strain>
    </source>
</reference>
<dbReference type="NCBIfam" id="TIGR00071">
    <property type="entry name" value="hisT_truA"/>
    <property type="match status" value="1"/>
</dbReference>
<dbReference type="InterPro" id="IPR020095">
    <property type="entry name" value="PsdUridine_synth_TruA_C"/>
</dbReference>
<name>A0ABU3ERN5_9ENTE</name>
<feature type="domain" description="Pseudouridine synthase I TruA alpha/beta" evidence="6">
    <location>
        <begin position="8"/>
        <end position="105"/>
    </location>
</feature>
<evidence type="ECO:0000256" key="4">
    <source>
        <dbReference type="HAMAP-Rule" id="MF_00171"/>
    </source>
</evidence>
<dbReference type="Gene3D" id="3.30.70.580">
    <property type="entry name" value="Pseudouridine synthase I, catalytic domain, N-terminal subdomain"/>
    <property type="match status" value="1"/>
</dbReference>
<dbReference type="GO" id="GO:0160147">
    <property type="term" value="F:tRNA pseudouridine(38-40) synthase activity"/>
    <property type="evidence" value="ECO:0007669"/>
    <property type="project" value="UniProtKB-EC"/>
</dbReference>
<dbReference type="PIRSF" id="PIRSF001430">
    <property type="entry name" value="tRNA_psdUrid_synth"/>
    <property type="match status" value="1"/>
</dbReference>
<dbReference type="PANTHER" id="PTHR11142">
    <property type="entry name" value="PSEUDOURIDYLATE SYNTHASE"/>
    <property type="match status" value="1"/>
</dbReference>
<dbReference type="EC" id="5.4.99.12" evidence="4"/>
<comment type="catalytic activity">
    <reaction evidence="4 5">
        <text>uridine(38/39/40) in tRNA = pseudouridine(38/39/40) in tRNA</text>
        <dbReference type="Rhea" id="RHEA:22376"/>
        <dbReference type="Rhea" id="RHEA-COMP:10085"/>
        <dbReference type="Rhea" id="RHEA-COMP:10087"/>
        <dbReference type="ChEBI" id="CHEBI:65314"/>
        <dbReference type="ChEBI" id="CHEBI:65315"/>
        <dbReference type="EC" id="5.4.99.12"/>
    </reaction>
</comment>
<organism evidence="7 8">
    <name type="scientific">Enterococcus dongliensis</name>
    <dbReference type="NCBI Taxonomy" id="2559925"/>
    <lineage>
        <taxon>Bacteria</taxon>
        <taxon>Bacillati</taxon>
        <taxon>Bacillota</taxon>
        <taxon>Bacilli</taxon>
        <taxon>Lactobacillales</taxon>
        <taxon>Enterococcaceae</taxon>
        <taxon>Enterococcus</taxon>
    </lineage>
</organism>
<evidence type="ECO:0000256" key="2">
    <source>
        <dbReference type="ARBA" id="ARBA00022694"/>
    </source>
</evidence>
<comment type="similarity">
    <text evidence="1 4 5">Belongs to the tRNA pseudouridine synthase TruA family.</text>
</comment>
<gene>
    <name evidence="4 7" type="primary">truA</name>
    <name evidence="7" type="ORF">P7D39_10945</name>
</gene>
<evidence type="ECO:0000256" key="3">
    <source>
        <dbReference type="ARBA" id="ARBA00023235"/>
    </source>
</evidence>
<dbReference type="CDD" id="cd02570">
    <property type="entry name" value="PseudoU_synth_EcTruA"/>
    <property type="match status" value="1"/>
</dbReference>
<dbReference type="Gene3D" id="3.30.70.660">
    <property type="entry name" value="Pseudouridine synthase I, catalytic domain, C-terminal subdomain"/>
    <property type="match status" value="1"/>
</dbReference>
<comment type="subunit">
    <text evidence="4">Homodimer.</text>
</comment>
<evidence type="ECO:0000259" key="6">
    <source>
        <dbReference type="Pfam" id="PF01416"/>
    </source>
</evidence>
<dbReference type="InterPro" id="IPR020094">
    <property type="entry name" value="TruA/RsuA/RluB/E/F_N"/>
</dbReference>
<proteinExistence type="inferred from homology"/>